<evidence type="ECO:0000313" key="3">
    <source>
        <dbReference type="Proteomes" id="UP000037923"/>
    </source>
</evidence>
<comment type="caution">
    <text evidence="2">The sequence shown here is derived from an EMBL/GenBank/DDBJ whole genome shotgun (WGS) entry which is preliminary data.</text>
</comment>
<dbReference type="OrthoDB" id="273058at2759"/>
<proteinExistence type="predicted"/>
<dbReference type="Proteomes" id="UP000037923">
    <property type="component" value="Unassembled WGS sequence"/>
</dbReference>
<gene>
    <name evidence="2" type="ORF">ABB37_00337</name>
</gene>
<accession>A0A0M9GA50</accession>
<protein>
    <submittedName>
        <fullName evidence="2">Uncharacterized protein</fullName>
    </submittedName>
</protein>
<evidence type="ECO:0000313" key="2">
    <source>
        <dbReference type="EMBL" id="KPA86070.1"/>
    </source>
</evidence>
<dbReference type="AlphaFoldDB" id="A0A0M9GA50"/>
<feature type="region of interest" description="Disordered" evidence="1">
    <location>
        <begin position="130"/>
        <end position="150"/>
    </location>
</feature>
<reference evidence="2 3" key="1">
    <citation type="submission" date="2015-07" db="EMBL/GenBank/DDBJ databases">
        <title>High-quality genome of monoxenous trypanosomatid Leptomonas pyrrhocoris.</title>
        <authorList>
            <person name="Flegontov P."/>
            <person name="Butenko A."/>
            <person name="Firsov S."/>
            <person name="Vlcek C."/>
            <person name="Logacheva M.D."/>
            <person name="Field M."/>
            <person name="Filatov D."/>
            <person name="Flegontova O."/>
            <person name="Gerasimov E."/>
            <person name="Jackson A.P."/>
            <person name="Kelly S."/>
            <person name="Opperdoes F."/>
            <person name="O'Reilly A."/>
            <person name="Votypka J."/>
            <person name="Yurchenko V."/>
            <person name="Lukes J."/>
        </authorList>
    </citation>
    <scope>NUCLEOTIDE SEQUENCE [LARGE SCALE GENOMIC DNA]</scope>
    <source>
        <strain evidence="2">H10</strain>
    </source>
</reference>
<sequence>MHDFYAEYERYAQNSSNLLTTTRAAELAMRRCLSKRRAAEALEVYEMLCRCGLIGITTFSSPSSSSPSAAFDTSRRTADTSAASLDQLAQEALKHLPHRKCQYSVLSLLMAAEVGNSAFVNSVLVYPDDRREESSRRNASNRSDTPPSMLLPHLEDVSVAELARIRVHQRLHALHTTGQLQQPLGKEYCLVAMHELCADPSGVASTTSLTLSAASTASTQLCNEIEVGPLCALSRCVLEHPFTYATPSAAWAQRELLWEADMCGDRWSWTSTTTETTATSTARSVLEEALAPADAERLMHIDNFVCPYRALCRSSLEFLDTFVPHWDALFVRRVAETLVLPPEAHVIFPANYNRSRAAAAAAATRRGVAGGQDVLRSTTGWSKNAVCATSTWTDASVHQLFGPQDAAGSDVCVAHSSTSPVCRAEGIIKRRVHHDVVVPDAAYVLHRFHQIRQLARHREVIVTHAVFLELVAAASRTANPLRFHARRVLREIMYATTTAVTARAEKAVLTKARTAPRKHPRATCGFTLLGLQDELALLEHCPERFFLQAHAEANAPSSVSVVLVTKQLERMIAAHDRGEEFAVQSSTDADVADGGAASTTTISAQTAQLNVDSLVSHLLEGNVGDASLRPVPSSSSKRAEPLFKNRSGRHWARLPALVATTNDDTRAAAFELGLSMYPPAGVAP</sequence>
<dbReference type="GeneID" id="26900635"/>
<dbReference type="RefSeq" id="XP_015664509.1">
    <property type="nucleotide sequence ID" value="XM_015796501.1"/>
</dbReference>
<name>A0A0M9GA50_LEPPY</name>
<keyword evidence="3" id="KW-1185">Reference proteome</keyword>
<dbReference type="VEuPathDB" id="TriTrypDB:LpyrH10_01_3370"/>
<dbReference type="EMBL" id="LGTL01000001">
    <property type="protein sequence ID" value="KPA86070.1"/>
    <property type="molecule type" value="Genomic_DNA"/>
</dbReference>
<evidence type="ECO:0000256" key="1">
    <source>
        <dbReference type="SAM" id="MobiDB-lite"/>
    </source>
</evidence>
<dbReference type="OMA" id="DWALMGQ"/>
<organism evidence="2 3">
    <name type="scientific">Leptomonas pyrrhocoris</name>
    <name type="common">Firebug parasite</name>
    <dbReference type="NCBI Taxonomy" id="157538"/>
    <lineage>
        <taxon>Eukaryota</taxon>
        <taxon>Discoba</taxon>
        <taxon>Euglenozoa</taxon>
        <taxon>Kinetoplastea</taxon>
        <taxon>Metakinetoplastina</taxon>
        <taxon>Trypanosomatida</taxon>
        <taxon>Trypanosomatidae</taxon>
        <taxon>Leishmaniinae</taxon>
        <taxon>Leptomonas</taxon>
    </lineage>
</organism>